<name>A0A7K4HKL1_9EURY</name>
<dbReference type="Proteomes" id="UP000570823">
    <property type="component" value="Unassembled WGS sequence"/>
</dbReference>
<feature type="compositionally biased region" description="Basic and acidic residues" evidence="1">
    <location>
        <begin position="85"/>
        <end position="96"/>
    </location>
</feature>
<proteinExistence type="predicted"/>
<comment type="caution">
    <text evidence="2">The sequence shown here is derived from an EMBL/GenBank/DDBJ whole genome shotgun (WGS) entry which is preliminary data.</text>
</comment>
<evidence type="ECO:0000313" key="2">
    <source>
        <dbReference type="EMBL" id="NVO65814.1"/>
    </source>
</evidence>
<dbReference type="RefSeq" id="WP_176787366.1">
    <property type="nucleotide sequence ID" value="NZ_JABXWR010000001.1"/>
</dbReference>
<dbReference type="AlphaFoldDB" id="A0A7K4HKL1"/>
<gene>
    <name evidence="2" type="ORF">HWN36_00410</name>
</gene>
<protein>
    <submittedName>
        <fullName evidence="2">Uncharacterized protein</fullName>
    </submittedName>
</protein>
<organism evidence="2 3">
    <name type="scientific">Methanofollis tationis</name>
    <dbReference type="NCBI Taxonomy" id="81417"/>
    <lineage>
        <taxon>Archaea</taxon>
        <taxon>Methanobacteriati</taxon>
        <taxon>Methanobacteriota</taxon>
        <taxon>Stenosarchaea group</taxon>
        <taxon>Methanomicrobia</taxon>
        <taxon>Methanomicrobiales</taxon>
        <taxon>Methanomicrobiaceae</taxon>
        <taxon>Methanofollis</taxon>
    </lineage>
</organism>
<reference evidence="2 3" key="1">
    <citation type="submission" date="2020-06" db="EMBL/GenBank/DDBJ databases">
        <title>Methanofollis fontis sp. nov., a methanogen isolated from marine sediments near a cold seep at Four-Way Closure Ridge offshore southwestern Taiwan.</title>
        <authorList>
            <person name="Chen S.-C."/>
            <person name="Teng N.-H."/>
            <person name="Lin Y.-S."/>
            <person name="Lai M.-C."/>
            <person name="Chen H.-H."/>
            <person name="Wang C.-C."/>
        </authorList>
    </citation>
    <scope>NUCLEOTIDE SEQUENCE [LARGE SCALE GENOMIC DNA]</scope>
    <source>
        <strain evidence="2 3">DSM 2702</strain>
    </source>
</reference>
<evidence type="ECO:0000256" key="1">
    <source>
        <dbReference type="SAM" id="MobiDB-lite"/>
    </source>
</evidence>
<evidence type="ECO:0000313" key="3">
    <source>
        <dbReference type="Proteomes" id="UP000570823"/>
    </source>
</evidence>
<sequence length="96" mass="10986">MRESLKKGDRKIEKVLHECLGDETFRSRIFFLFLARACERTQDPPFTCERYLREEILALVVLEALRGGWANCAECPGAGESAGTVEDREVDHDRLD</sequence>
<keyword evidence="3" id="KW-1185">Reference proteome</keyword>
<accession>A0A7K4HKL1</accession>
<feature type="region of interest" description="Disordered" evidence="1">
    <location>
        <begin position="76"/>
        <end position="96"/>
    </location>
</feature>
<dbReference type="EMBL" id="JABXWR010000001">
    <property type="protein sequence ID" value="NVO65814.1"/>
    <property type="molecule type" value="Genomic_DNA"/>
</dbReference>